<accession>A0A8T1M9Q0</accession>
<evidence type="ECO:0000313" key="2">
    <source>
        <dbReference type="EMBL" id="KAG5445622.1"/>
    </source>
</evidence>
<reference evidence="2 3" key="1">
    <citation type="journal article" date="2018" name="Biotechnol. Adv.">
        <title>Improved genomic resources and new bioinformatic workflow for the carcinogenic parasite Clonorchis sinensis: Biotechnological implications.</title>
        <authorList>
            <person name="Wang D."/>
            <person name="Korhonen P.K."/>
            <person name="Gasser R.B."/>
            <person name="Young N.D."/>
        </authorList>
    </citation>
    <scope>NUCLEOTIDE SEQUENCE [LARGE SCALE GENOMIC DNA]</scope>
    <source>
        <strain evidence="2">Cs-k2</strain>
    </source>
</reference>
<reference evidence="2 3" key="2">
    <citation type="journal article" date="2021" name="Genomics">
        <title>High-quality reference genome for Clonorchis sinensis.</title>
        <authorList>
            <person name="Young N.D."/>
            <person name="Stroehlein A.J."/>
            <person name="Kinkar L."/>
            <person name="Wang T."/>
            <person name="Sohn W.M."/>
            <person name="Chang B.C.H."/>
            <person name="Kaur P."/>
            <person name="Weisz D."/>
            <person name="Dudchenko O."/>
            <person name="Aiden E.L."/>
            <person name="Korhonen P.K."/>
            <person name="Gasser R.B."/>
        </authorList>
    </citation>
    <scope>NUCLEOTIDE SEQUENCE [LARGE SCALE GENOMIC DNA]</scope>
    <source>
        <strain evidence="2">Cs-k2</strain>
    </source>
</reference>
<dbReference type="Proteomes" id="UP000286415">
    <property type="component" value="Unassembled WGS sequence"/>
</dbReference>
<feature type="compositionally biased region" description="Basic and acidic residues" evidence="1">
    <location>
        <begin position="75"/>
        <end position="88"/>
    </location>
</feature>
<dbReference type="EMBL" id="NIRI02000056">
    <property type="protein sequence ID" value="KAG5445622.1"/>
    <property type="molecule type" value="Genomic_DNA"/>
</dbReference>
<comment type="caution">
    <text evidence="2">The sequence shown here is derived from an EMBL/GenBank/DDBJ whole genome shotgun (WGS) entry which is preliminary data.</text>
</comment>
<evidence type="ECO:0000313" key="3">
    <source>
        <dbReference type="Proteomes" id="UP000286415"/>
    </source>
</evidence>
<keyword evidence="3" id="KW-1185">Reference proteome</keyword>
<name>A0A8T1M9Q0_CLOSI</name>
<proteinExistence type="predicted"/>
<dbReference type="AlphaFoldDB" id="A0A8T1M9Q0"/>
<sequence length="99" mass="11008">MTIIAGSPLLIGIRITRNVAICESGRRQHISNPVFTQGFIRQTYLSSKQEHMRCNHMQSWLVKCDGSFLGTPGSEKAKIHSKKSEKSHTKQASKLGLQG</sequence>
<evidence type="ECO:0000256" key="1">
    <source>
        <dbReference type="SAM" id="MobiDB-lite"/>
    </source>
</evidence>
<gene>
    <name evidence="2" type="ORF">CSKR_204091</name>
</gene>
<feature type="region of interest" description="Disordered" evidence="1">
    <location>
        <begin position="72"/>
        <end position="99"/>
    </location>
</feature>
<organism evidence="2 3">
    <name type="scientific">Clonorchis sinensis</name>
    <name type="common">Chinese liver fluke</name>
    <dbReference type="NCBI Taxonomy" id="79923"/>
    <lineage>
        <taxon>Eukaryota</taxon>
        <taxon>Metazoa</taxon>
        <taxon>Spiralia</taxon>
        <taxon>Lophotrochozoa</taxon>
        <taxon>Platyhelminthes</taxon>
        <taxon>Trematoda</taxon>
        <taxon>Digenea</taxon>
        <taxon>Opisthorchiida</taxon>
        <taxon>Opisthorchiata</taxon>
        <taxon>Opisthorchiidae</taxon>
        <taxon>Clonorchis</taxon>
    </lineage>
</organism>
<protein>
    <submittedName>
        <fullName evidence="2">Uncharacterized protein</fullName>
    </submittedName>
</protein>